<organism evidence="2 3">
    <name type="scientific">Dioscorea cayennensis subsp. rotundata</name>
    <name type="common">White Guinea yam</name>
    <name type="synonym">Dioscorea rotundata</name>
    <dbReference type="NCBI Taxonomy" id="55577"/>
    <lineage>
        <taxon>Eukaryota</taxon>
        <taxon>Viridiplantae</taxon>
        <taxon>Streptophyta</taxon>
        <taxon>Embryophyta</taxon>
        <taxon>Tracheophyta</taxon>
        <taxon>Spermatophyta</taxon>
        <taxon>Magnoliopsida</taxon>
        <taxon>Liliopsida</taxon>
        <taxon>Dioscoreales</taxon>
        <taxon>Dioscoreaceae</taxon>
        <taxon>Dioscorea</taxon>
    </lineage>
</organism>
<accession>A0AB40BE07</accession>
<name>A0AB40BE07_DIOCR</name>
<keyword evidence="2" id="KW-1185">Reference proteome</keyword>
<dbReference type="InterPro" id="IPR009305">
    <property type="entry name" value="Mpo1-like"/>
</dbReference>
<dbReference type="Proteomes" id="UP001515500">
    <property type="component" value="Chromosome 5"/>
</dbReference>
<dbReference type="RefSeq" id="XP_039125203.1">
    <property type="nucleotide sequence ID" value="XM_039269269.1"/>
</dbReference>
<keyword evidence="1" id="KW-0812">Transmembrane</keyword>
<dbReference type="GeneID" id="120261393"/>
<feature type="transmembrane region" description="Helical" evidence="1">
    <location>
        <begin position="181"/>
        <end position="200"/>
    </location>
</feature>
<proteinExistence type="predicted"/>
<dbReference type="PANTHER" id="PTHR28026:SF9">
    <property type="entry name" value="2-HYDROXY-PALMITIC ACID DIOXYGENASE MPO1"/>
    <property type="match status" value="1"/>
</dbReference>
<feature type="transmembrane region" description="Helical" evidence="1">
    <location>
        <begin position="63"/>
        <end position="85"/>
    </location>
</feature>
<evidence type="ECO:0000313" key="2">
    <source>
        <dbReference type="Proteomes" id="UP001515500"/>
    </source>
</evidence>
<keyword evidence="1" id="KW-0472">Membrane</keyword>
<evidence type="ECO:0000256" key="1">
    <source>
        <dbReference type="SAM" id="Phobius"/>
    </source>
</evidence>
<dbReference type="Pfam" id="PF06127">
    <property type="entry name" value="Mpo1-like"/>
    <property type="match status" value="1"/>
</dbReference>
<dbReference type="AlphaFoldDB" id="A0AB40BE07"/>
<feature type="transmembrane region" description="Helical" evidence="1">
    <location>
        <begin position="147"/>
        <end position="169"/>
    </location>
</feature>
<evidence type="ECO:0000313" key="3">
    <source>
        <dbReference type="RefSeq" id="XP_039125203.1"/>
    </source>
</evidence>
<reference evidence="3" key="1">
    <citation type="submission" date="2025-08" db="UniProtKB">
        <authorList>
            <consortium name="RefSeq"/>
        </authorList>
    </citation>
    <scope>IDENTIFICATION</scope>
</reference>
<protein>
    <submittedName>
        <fullName evidence="3">2-hydroxy-palmitic acid dioxygenase MPO1-like isoform X1</fullName>
    </submittedName>
</protein>
<keyword evidence="1" id="KW-1133">Transmembrane helix</keyword>
<dbReference type="GO" id="GO:0005783">
    <property type="term" value="C:endoplasmic reticulum"/>
    <property type="evidence" value="ECO:0007669"/>
    <property type="project" value="TreeGrafter"/>
</dbReference>
<feature type="transmembrane region" description="Helical" evidence="1">
    <location>
        <begin position="97"/>
        <end position="117"/>
    </location>
</feature>
<dbReference type="GO" id="GO:0016020">
    <property type="term" value="C:membrane"/>
    <property type="evidence" value="ECO:0007669"/>
    <property type="project" value="GOC"/>
</dbReference>
<dbReference type="PANTHER" id="PTHR28026">
    <property type="entry name" value="DUF962 DOMAIN PROTEIN (AFU_ORTHOLOGUE AFUA_8G05310)"/>
    <property type="match status" value="1"/>
</dbReference>
<sequence>MPPPWHNSPPSFTTDIRRPPKFLQKMQFKMISMASMGNGGRGLFDLEKHFAFYAAYHTNPINVLIHMLFVWPIFFTFVVLLHFTPPLIRLPVPFSDDLSISSAFGVAFVYALFYVLFDRKAGSLAALLCMLCWLATRALARRLGFSLAWKVVLAVQLFCWTGQFIGHGIFEKRSPALLDNLSQAFLMAPFFVLLEVIIYLRKLKASQHDLNYSIFHLQALRDFFGYEPYPDFYANVQAKIKANRKAQQRNKHKFCA</sequence>
<dbReference type="GO" id="GO:0046521">
    <property type="term" value="P:sphingoid catabolic process"/>
    <property type="evidence" value="ECO:0007669"/>
    <property type="project" value="TreeGrafter"/>
</dbReference>
<gene>
    <name evidence="3" type="primary">LOC120261393</name>
</gene>